<gene>
    <name evidence="4" type="ORF">SAMN05421806_107285</name>
</gene>
<dbReference type="STRING" id="417292.SAMN05421806_107285"/>
<dbReference type="CDD" id="cd16936">
    <property type="entry name" value="HATPase_RsbW-like"/>
    <property type="match status" value="1"/>
</dbReference>
<dbReference type="PANTHER" id="PTHR35526:SF3">
    <property type="entry name" value="ANTI-SIGMA-F FACTOR RSBW"/>
    <property type="match status" value="1"/>
</dbReference>
<protein>
    <submittedName>
        <fullName evidence="4">Anti-sigma regulatory factor (Ser/Thr protein kinase)</fullName>
    </submittedName>
</protein>
<keyword evidence="1" id="KW-0723">Serine/threonine-protein kinase</keyword>
<dbReference type="InterPro" id="IPR036890">
    <property type="entry name" value="HATPase_C_sf"/>
</dbReference>
<evidence type="ECO:0000256" key="1">
    <source>
        <dbReference type="ARBA" id="ARBA00022527"/>
    </source>
</evidence>
<sequence length="193" mass="19643">MTTAGGQDAQDVPEGLVPLAAEQADSAGELPSAVDGTTLLPEPRLGEAPGPDPLPGMAPVSDALPVPAPPGQLSGAQARHLVRTAMLEYGAALGLAEVPQDRLADAQLVCSELLSNARRHGGGCTALEVRTEDGHVVIAVADGSTALPVSPVRRAGEPGGFGWALVERVSTRTVIQVRADGLGKVVTAYVPLR</sequence>
<dbReference type="Gene3D" id="3.30.565.10">
    <property type="entry name" value="Histidine kinase-like ATPase, C-terminal domain"/>
    <property type="match status" value="1"/>
</dbReference>
<dbReference type="InterPro" id="IPR003594">
    <property type="entry name" value="HATPase_dom"/>
</dbReference>
<keyword evidence="4" id="KW-0808">Transferase</keyword>
<dbReference type="InterPro" id="IPR050267">
    <property type="entry name" value="Anti-sigma-factor_SerPK"/>
</dbReference>
<name>A0A1G9BWK3_9ACTN</name>
<dbReference type="Pfam" id="PF13581">
    <property type="entry name" value="HATPase_c_2"/>
    <property type="match status" value="1"/>
</dbReference>
<keyword evidence="4" id="KW-0418">Kinase</keyword>
<feature type="region of interest" description="Disordered" evidence="2">
    <location>
        <begin position="1"/>
        <end position="60"/>
    </location>
</feature>
<dbReference type="GO" id="GO:0004674">
    <property type="term" value="F:protein serine/threonine kinase activity"/>
    <property type="evidence" value="ECO:0007669"/>
    <property type="project" value="UniProtKB-KW"/>
</dbReference>
<dbReference type="AlphaFoldDB" id="A0A1G9BWK3"/>
<dbReference type="Proteomes" id="UP000199155">
    <property type="component" value="Unassembled WGS sequence"/>
</dbReference>
<reference evidence="4 5" key="1">
    <citation type="submission" date="2016-10" db="EMBL/GenBank/DDBJ databases">
        <authorList>
            <person name="de Groot N.N."/>
        </authorList>
    </citation>
    <scope>NUCLEOTIDE SEQUENCE [LARGE SCALE GENOMIC DNA]</scope>
    <source>
        <strain evidence="4 5">CGMCC 4.5727</strain>
    </source>
</reference>
<dbReference type="SUPFAM" id="SSF55874">
    <property type="entry name" value="ATPase domain of HSP90 chaperone/DNA topoisomerase II/histidine kinase"/>
    <property type="match status" value="1"/>
</dbReference>
<proteinExistence type="predicted"/>
<keyword evidence="5" id="KW-1185">Reference proteome</keyword>
<evidence type="ECO:0000313" key="4">
    <source>
        <dbReference type="EMBL" id="SDK43868.1"/>
    </source>
</evidence>
<accession>A0A1G9BWK3</accession>
<evidence type="ECO:0000259" key="3">
    <source>
        <dbReference type="Pfam" id="PF13581"/>
    </source>
</evidence>
<evidence type="ECO:0000313" key="5">
    <source>
        <dbReference type="Proteomes" id="UP000199155"/>
    </source>
</evidence>
<organism evidence="4 5">
    <name type="scientific">Streptomyces indicus</name>
    <dbReference type="NCBI Taxonomy" id="417292"/>
    <lineage>
        <taxon>Bacteria</taxon>
        <taxon>Bacillati</taxon>
        <taxon>Actinomycetota</taxon>
        <taxon>Actinomycetes</taxon>
        <taxon>Kitasatosporales</taxon>
        <taxon>Streptomycetaceae</taxon>
        <taxon>Streptomyces</taxon>
    </lineage>
</organism>
<evidence type="ECO:0000256" key="2">
    <source>
        <dbReference type="SAM" id="MobiDB-lite"/>
    </source>
</evidence>
<dbReference type="PANTHER" id="PTHR35526">
    <property type="entry name" value="ANTI-SIGMA-F FACTOR RSBW-RELATED"/>
    <property type="match status" value="1"/>
</dbReference>
<dbReference type="EMBL" id="FNFF01000007">
    <property type="protein sequence ID" value="SDK43868.1"/>
    <property type="molecule type" value="Genomic_DNA"/>
</dbReference>
<feature type="domain" description="Histidine kinase/HSP90-like ATPase" evidence="3">
    <location>
        <begin position="81"/>
        <end position="188"/>
    </location>
</feature>